<organism evidence="2 3">
    <name type="scientific">Colletotrichum cuscutae</name>
    <dbReference type="NCBI Taxonomy" id="1209917"/>
    <lineage>
        <taxon>Eukaryota</taxon>
        <taxon>Fungi</taxon>
        <taxon>Dikarya</taxon>
        <taxon>Ascomycota</taxon>
        <taxon>Pezizomycotina</taxon>
        <taxon>Sordariomycetes</taxon>
        <taxon>Hypocreomycetidae</taxon>
        <taxon>Glomerellales</taxon>
        <taxon>Glomerellaceae</taxon>
        <taxon>Colletotrichum</taxon>
        <taxon>Colletotrichum acutatum species complex</taxon>
    </lineage>
</organism>
<dbReference type="EMBL" id="MPDP01000046">
    <property type="protein sequence ID" value="KAK1489454.1"/>
    <property type="molecule type" value="Genomic_DNA"/>
</dbReference>
<accession>A0AAI9Y8P4</accession>
<evidence type="ECO:0000256" key="1">
    <source>
        <dbReference type="SAM" id="SignalP"/>
    </source>
</evidence>
<keyword evidence="2" id="KW-0121">Carboxypeptidase</keyword>
<evidence type="ECO:0000313" key="3">
    <source>
        <dbReference type="Proteomes" id="UP001239213"/>
    </source>
</evidence>
<protein>
    <submittedName>
        <fullName evidence="2">Carboxypeptidase</fullName>
    </submittedName>
</protein>
<feature type="signal peptide" evidence="1">
    <location>
        <begin position="1"/>
        <end position="19"/>
    </location>
</feature>
<keyword evidence="2" id="KW-0645">Protease</keyword>
<proteinExistence type="predicted"/>
<dbReference type="GO" id="GO:0004180">
    <property type="term" value="F:carboxypeptidase activity"/>
    <property type="evidence" value="ECO:0007669"/>
    <property type="project" value="UniProtKB-KW"/>
</dbReference>
<dbReference type="Proteomes" id="UP001239213">
    <property type="component" value="Unassembled WGS sequence"/>
</dbReference>
<dbReference type="AlphaFoldDB" id="A0AAI9Y8P4"/>
<keyword evidence="2" id="KW-0378">Hydrolase</keyword>
<keyword evidence="3" id="KW-1185">Reference proteome</keyword>
<evidence type="ECO:0000313" key="2">
    <source>
        <dbReference type="EMBL" id="KAK1489454.1"/>
    </source>
</evidence>
<keyword evidence="1" id="KW-0732">Signal</keyword>
<comment type="caution">
    <text evidence="2">The sequence shown here is derived from an EMBL/GenBank/DDBJ whole genome shotgun (WGS) entry which is preliminary data.</text>
</comment>
<sequence length="110" mass="11829">MHVPEIAAFALLRAGLAAAQLTYASNQVEVVPDSEVVAANFPEVEDVDLRSPAFANPDGVPATFANGTSGPTDQATLDYFLQTLAARNEWMTVGLEVQFDLGIRPRLRRG</sequence>
<gene>
    <name evidence="2" type="ORF">CCUS01_03502</name>
</gene>
<feature type="chain" id="PRO_5042517343" evidence="1">
    <location>
        <begin position="20"/>
        <end position="110"/>
    </location>
</feature>
<reference evidence="2" key="1">
    <citation type="submission" date="2016-11" db="EMBL/GenBank/DDBJ databases">
        <title>The genome sequence of Colletotrichum cuscutae.</title>
        <authorList>
            <person name="Baroncelli R."/>
        </authorList>
    </citation>
    <scope>NUCLEOTIDE SEQUENCE</scope>
    <source>
        <strain evidence="2">IMI 304802</strain>
    </source>
</reference>
<name>A0AAI9Y8P4_9PEZI</name>